<evidence type="ECO:0000313" key="1">
    <source>
        <dbReference type="EMBL" id="TGX98481.1"/>
    </source>
</evidence>
<protein>
    <submittedName>
        <fullName evidence="1">Exopolyphosphatase</fullName>
    </submittedName>
</protein>
<name>A0AC61R0F3_9FIRM</name>
<sequence length="506" mass="57752">MQYKIFAAINIGSYEVEMKIFELSKSKGMRELDSVRQILELGKEAYADGKISMEKIESLCILLQSFKTIMEGYKADAYRACATSAVRETKGRVIILDYIEKKTGLKIEVLSNSEQRFLDYKSIASSENEFNKIIQKGTAIIDVGGGSVQFSLFDKDRLISTQNIRIGNLRLRERVESFGRNITHMERVIDELVNSDLASFKKMYLKEREIKNLIVVGDNLRDVAKEPSMTREAFMELYTLVTEYSLDEAAERLDVPVESVHMLIPSLVIHKWIIEECGVETVWLPGFHLSDGIAYEYAAQNKIIKTGHDFEGDIIAAARNMAKRYMCNKNHIRMLEEVSLEIFDKMKKLHGLDARKRLLLQIAAILHGCGKYISLANVAECSYSIIMATEIIGLSHSEREIIANIVRYNTLEFEDFEQMCGEGGITKEEYLTIAKLTAILRVANTLDRSHRQKLKNIRIVLGEEELVIRVETPEDISLEQGLFPEKADFFREVFSIRPVIKKKKTG</sequence>
<gene>
    <name evidence="1" type="ORF">E5357_08955</name>
</gene>
<reference evidence="1" key="1">
    <citation type="submission" date="2019-04" db="EMBL/GenBank/DDBJ databases">
        <title>Microbes associate with the intestines of laboratory mice.</title>
        <authorList>
            <person name="Navarre W."/>
            <person name="Wong E."/>
            <person name="Huang K."/>
            <person name="Tropini C."/>
            <person name="Ng K."/>
            <person name="Yu B."/>
        </authorList>
    </citation>
    <scope>NUCLEOTIDE SEQUENCE</scope>
    <source>
        <strain evidence="1">NM72_1-8</strain>
    </source>
</reference>
<proteinExistence type="predicted"/>
<dbReference type="Proteomes" id="UP000307720">
    <property type="component" value="Unassembled WGS sequence"/>
</dbReference>
<dbReference type="EMBL" id="SRZB01000017">
    <property type="protein sequence ID" value="TGX98481.1"/>
    <property type="molecule type" value="Genomic_DNA"/>
</dbReference>
<accession>A0AC61R0F3</accession>
<keyword evidence="2" id="KW-1185">Reference proteome</keyword>
<comment type="caution">
    <text evidence="1">The sequence shown here is derived from an EMBL/GenBank/DDBJ whole genome shotgun (WGS) entry which is preliminary data.</text>
</comment>
<organism evidence="1 2">
    <name type="scientific">Hominisplanchenecus murintestinalis</name>
    <dbReference type="NCBI Taxonomy" id="2941517"/>
    <lineage>
        <taxon>Bacteria</taxon>
        <taxon>Bacillati</taxon>
        <taxon>Bacillota</taxon>
        <taxon>Clostridia</taxon>
        <taxon>Lachnospirales</taxon>
        <taxon>Lachnospiraceae</taxon>
        <taxon>Hominisplanchenecus</taxon>
    </lineage>
</organism>
<evidence type="ECO:0000313" key="2">
    <source>
        <dbReference type="Proteomes" id="UP000307720"/>
    </source>
</evidence>